<evidence type="ECO:0000256" key="1">
    <source>
        <dbReference type="ARBA" id="ARBA00004906"/>
    </source>
</evidence>
<evidence type="ECO:0000313" key="7">
    <source>
        <dbReference type="EMBL" id="KAK9101767.1"/>
    </source>
</evidence>
<evidence type="ECO:0008006" key="9">
    <source>
        <dbReference type="Google" id="ProtNLM"/>
    </source>
</evidence>
<dbReference type="SUPFAM" id="SSF54695">
    <property type="entry name" value="POZ domain"/>
    <property type="match status" value="1"/>
</dbReference>
<feature type="domain" description="BTB" evidence="5">
    <location>
        <begin position="29"/>
        <end position="97"/>
    </location>
</feature>
<dbReference type="CDD" id="cd18312">
    <property type="entry name" value="BTB_POZ_NPY3-like"/>
    <property type="match status" value="1"/>
</dbReference>
<evidence type="ECO:0000256" key="2">
    <source>
        <dbReference type="ARBA" id="ARBA00022786"/>
    </source>
</evidence>
<feature type="domain" description="NPH3" evidence="6">
    <location>
        <begin position="210"/>
        <end position="487"/>
    </location>
</feature>
<reference evidence="7 8" key="1">
    <citation type="submission" date="2024-01" db="EMBL/GenBank/DDBJ databases">
        <title>Genome assemblies of Stephania.</title>
        <authorList>
            <person name="Yang L."/>
        </authorList>
    </citation>
    <scope>NUCLEOTIDE SEQUENCE [LARGE SCALE GENOMIC DNA]</scope>
    <source>
        <strain evidence="7">QJT</strain>
        <tissue evidence="7">Leaf</tissue>
    </source>
</reference>
<organism evidence="7 8">
    <name type="scientific">Stephania japonica</name>
    <dbReference type="NCBI Taxonomy" id="461633"/>
    <lineage>
        <taxon>Eukaryota</taxon>
        <taxon>Viridiplantae</taxon>
        <taxon>Streptophyta</taxon>
        <taxon>Embryophyta</taxon>
        <taxon>Tracheophyta</taxon>
        <taxon>Spermatophyta</taxon>
        <taxon>Magnoliopsida</taxon>
        <taxon>Ranunculales</taxon>
        <taxon>Menispermaceae</taxon>
        <taxon>Menispermoideae</taxon>
        <taxon>Cissampelideae</taxon>
        <taxon>Stephania</taxon>
    </lineage>
</organism>
<feature type="region of interest" description="Disordered" evidence="4">
    <location>
        <begin position="492"/>
        <end position="518"/>
    </location>
</feature>
<dbReference type="InterPro" id="IPR011333">
    <property type="entry name" value="SKP1/BTB/POZ_sf"/>
</dbReference>
<proteinExistence type="inferred from homology"/>
<name>A0AAP0F0T6_9MAGN</name>
<dbReference type="EMBL" id="JBBNAE010000008">
    <property type="protein sequence ID" value="KAK9101767.1"/>
    <property type="molecule type" value="Genomic_DNA"/>
</dbReference>
<gene>
    <name evidence="7" type="ORF">Sjap_019021</name>
</gene>
<comment type="similarity">
    <text evidence="3">Belongs to the NPH3 family.</text>
</comment>
<protein>
    <recommendedName>
        <fullName evidence="9">Phototropic-responsive NPH3 family protein</fullName>
    </recommendedName>
</protein>
<dbReference type="Pfam" id="PF03000">
    <property type="entry name" value="NPH3"/>
    <property type="match status" value="1"/>
</dbReference>
<dbReference type="InterPro" id="IPR000210">
    <property type="entry name" value="BTB/POZ_dom"/>
</dbReference>
<evidence type="ECO:0000256" key="3">
    <source>
        <dbReference type="PROSITE-ProRule" id="PRU00982"/>
    </source>
</evidence>
<accession>A0AAP0F0T6</accession>
<dbReference type="PANTHER" id="PTHR32370">
    <property type="entry name" value="OS12G0117600 PROTEIN"/>
    <property type="match status" value="1"/>
</dbReference>
<dbReference type="SMART" id="SM00225">
    <property type="entry name" value="BTB"/>
    <property type="match status" value="1"/>
</dbReference>
<evidence type="ECO:0000259" key="5">
    <source>
        <dbReference type="PROSITE" id="PS50097"/>
    </source>
</evidence>
<comment type="caution">
    <text evidence="7">The sequence shown here is derived from an EMBL/GenBank/DDBJ whole genome shotgun (WGS) entry which is preliminary data.</text>
</comment>
<dbReference type="PROSITE" id="PS50097">
    <property type="entry name" value="BTB"/>
    <property type="match status" value="1"/>
</dbReference>
<feature type="compositionally biased region" description="Basic and acidic residues" evidence="4">
    <location>
        <begin position="508"/>
        <end position="518"/>
    </location>
</feature>
<keyword evidence="2" id="KW-0833">Ubl conjugation pathway</keyword>
<dbReference type="AlphaFoldDB" id="A0AAP0F0T6"/>
<sequence>MKFMKLGSKPDMFQTDNNGVRYVASELPTDIVIRVGEKKFHLHKFPLQSKSNHLQKLIAKADEEKSNEIHMPDFPAGPKAFEICAKFCYDMIVTLNAYNIVAARCAAEYLGMTEDVDQGNLVMKTDAFFNSCILRGWKDSIIALKTTKSILPYAKDLKIVRRCIDSIASRASVDPLNVSWSYTYKKRATAVEIDENWVEIQKKSRVVPKDWWIEDVLELEIDLYKQVILAIKSKERMPIGVIGQAIKAYAVSWLPNSFGSMASDDNAHKCRVLVEAIVSLLPSNEGICISSSFLLKLLKFAVSVQACDALKEELVKRISLRLNEASAKDLLIPAQSPDTTRYDAGLVQTIVNQFVTRYTHIQDSDYSENNEKSPEDFVVKPGSWLIVGKLIDSYLAEIARDPKLPRSSFIELAQSIPKSARPVHDRLYKAVDVFLKEHPSLDKTERKEICALIDVEKLSLEASKHAAQNERLPLRMIVQVVYFRQLRAAAGGPKGPQAAPSSNLCASKAEENAGRTVREDMKLLKKQMKDAKLIDHGEHQIDNQIQ</sequence>
<dbReference type="InterPro" id="IPR027356">
    <property type="entry name" value="NPH3_dom"/>
</dbReference>
<keyword evidence="8" id="KW-1185">Reference proteome</keyword>
<evidence type="ECO:0000313" key="8">
    <source>
        <dbReference type="Proteomes" id="UP001417504"/>
    </source>
</evidence>
<dbReference type="PROSITE" id="PS51649">
    <property type="entry name" value="NPH3"/>
    <property type="match status" value="1"/>
</dbReference>
<dbReference type="Gene3D" id="3.30.710.10">
    <property type="entry name" value="Potassium Channel Kv1.1, Chain A"/>
    <property type="match status" value="1"/>
</dbReference>
<evidence type="ECO:0000259" key="6">
    <source>
        <dbReference type="PROSITE" id="PS51649"/>
    </source>
</evidence>
<evidence type="ECO:0000256" key="4">
    <source>
        <dbReference type="SAM" id="MobiDB-lite"/>
    </source>
</evidence>
<dbReference type="InterPro" id="IPR043454">
    <property type="entry name" value="NPH3/RPT2-like"/>
</dbReference>
<comment type="pathway">
    <text evidence="1">Protein modification; protein ubiquitination.</text>
</comment>
<dbReference type="Pfam" id="PF00651">
    <property type="entry name" value="BTB"/>
    <property type="match status" value="1"/>
</dbReference>
<dbReference type="Proteomes" id="UP001417504">
    <property type="component" value="Unassembled WGS sequence"/>
</dbReference>